<comment type="caution">
    <text evidence="3">The sequence shown here is derived from an EMBL/GenBank/DDBJ whole genome shotgun (WGS) entry which is preliminary data.</text>
</comment>
<dbReference type="PANTHER" id="PTHR37610:SF95">
    <property type="entry name" value="GAG-POLYPEPTIDE OF LTR COPIA-TYPE-RELATED"/>
    <property type="match status" value="1"/>
</dbReference>
<proteinExistence type="predicted"/>
<protein>
    <recommendedName>
        <fullName evidence="2">Retrotransposon Copia-like N-terminal domain-containing protein</fullName>
    </recommendedName>
</protein>
<name>A0A6L2N4W7_TANCI</name>
<reference evidence="3" key="1">
    <citation type="journal article" date="2019" name="Sci. Rep.">
        <title>Draft genome of Tanacetum cinerariifolium, the natural source of mosquito coil.</title>
        <authorList>
            <person name="Yamashiro T."/>
            <person name="Shiraishi A."/>
            <person name="Satake H."/>
            <person name="Nakayama K."/>
        </authorList>
    </citation>
    <scope>NUCLEOTIDE SEQUENCE</scope>
</reference>
<sequence>MAGDDATKNNKKNEGESIDHNSPFYLHASDYPKQMHVNEVLTDKNYSDREQEMMNFLFAKNKTGFIDGTIKKPKVESDRYLLWMRCDAMIEGKGKKDKPRPRAAMAKMKPCPILGMTKKQYAMFLKLFGENREEPVIDNMSDLEAGNLIGAGDCRDGLYWMGGTKEERKEMGFTIDAWNKRLGHASNVKLSRVSFLRDVSLSFNAKVYDSCNKEKFTRLPFLIGSIKTSNCFDLIHCDAWWKY</sequence>
<dbReference type="InterPro" id="IPR029472">
    <property type="entry name" value="Copia-like_N"/>
</dbReference>
<feature type="compositionally biased region" description="Basic and acidic residues" evidence="1">
    <location>
        <begin position="1"/>
        <end position="19"/>
    </location>
</feature>
<gene>
    <name evidence="3" type="ORF">Tci_053131</name>
</gene>
<evidence type="ECO:0000256" key="1">
    <source>
        <dbReference type="SAM" id="MobiDB-lite"/>
    </source>
</evidence>
<dbReference type="Pfam" id="PF14244">
    <property type="entry name" value="Retrotran_gag_3"/>
    <property type="match status" value="1"/>
</dbReference>
<evidence type="ECO:0000313" key="3">
    <source>
        <dbReference type="EMBL" id="GEU81153.1"/>
    </source>
</evidence>
<dbReference type="AlphaFoldDB" id="A0A6L2N4W7"/>
<dbReference type="PANTHER" id="PTHR37610">
    <property type="entry name" value="CCHC-TYPE DOMAIN-CONTAINING PROTEIN"/>
    <property type="match status" value="1"/>
</dbReference>
<feature type="domain" description="Retrotransposon Copia-like N-terminal" evidence="2">
    <location>
        <begin position="27"/>
        <end position="74"/>
    </location>
</feature>
<dbReference type="EMBL" id="BKCJ010008220">
    <property type="protein sequence ID" value="GEU81153.1"/>
    <property type="molecule type" value="Genomic_DNA"/>
</dbReference>
<organism evidence="3">
    <name type="scientific">Tanacetum cinerariifolium</name>
    <name type="common">Dalmatian daisy</name>
    <name type="synonym">Chrysanthemum cinerariifolium</name>
    <dbReference type="NCBI Taxonomy" id="118510"/>
    <lineage>
        <taxon>Eukaryota</taxon>
        <taxon>Viridiplantae</taxon>
        <taxon>Streptophyta</taxon>
        <taxon>Embryophyta</taxon>
        <taxon>Tracheophyta</taxon>
        <taxon>Spermatophyta</taxon>
        <taxon>Magnoliopsida</taxon>
        <taxon>eudicotyledons</taxon>
        <taxon>Gunneridae</taxon>
        <taxon>Pentapetalae</taxon>
        <taxon>asterids</taxon>
        <taxon>campanulids</taxon>
        <taxon>Asterales</taxon>
        <taxon>Asteraceae</taxon>
        <taxon>Asteroideae</taxon>
        <taxon>Anthemideae</taxon>
        <taxon>Anthemidinae</taxon>
        <taxon>Tanacetum</taxon>
    </lineage>
</organism>
<accession>A0A6L2N4W7</accession>
<evidence type="ECO:0000259" key="2">
    <source>
        <dbReference type="Pfam" id="PF14244"/>
    </source>
</evidence>
<feature type="region of interest" description="Disordered" evidence="1">
    <location>
        <begin position="1"/>
        <end position="24"/>
    </location>
</feature>